<dbReference type="GO" id="GO:0005524">
    <property type="term" value="F:ATP binding"/>
    <property type="evidence" value="ECO:0007669"/>
    <property type="project" value="InterPro"/>
</dbReference>
<dbReference type="Proteomes" id="UP000724874">
    <property type="component" value="Unassembled WGS sequence"/>
</dbReference>
<evidence type="ECO:0000313" key="3">
    <source>
        <dbReference type="Proteomes" id="UP000724874"/>
    </source>
</evidence>
<feature type="domain" description="Protein kinase" evidence="1">
    <location>
        <begin position="73"/>
        <end position="347"/>
    </location>
</feature>
<keyword evidence="3" id="KW-1185">Reference proteome</keyword>
<dbReference type="PANTHER" id="PTHR44167">
    <property type="entry name" value="OVARIAN-SPECIFIC SERINE/THREONINE-PROTEIN KINASE LOK-RELATED"/>
    <property type="match status" value="1"/>
</dbReference>
<keyword evidence="2" id="KW-0808">Transferase</keyword>
<dbReference type="GO" id="GO:0005634">
    <property type="term" value="C:nucleus"/>
    <property type="evidence" value="ECO:0007669"/>
    <property type="project" value="TreeGrafter"/>
</dbReference>
<comment type="caution">
    <text evidence="2">The sequence shown here is derived from an EMBL/GenBank/DDBJ whole genome shotgun (WGS) entry which is preliminary data.</text>
</comment>
<dbReference type="PROSITE" id="PS00109">
    <property type="entry name" value="PROTEIN_KINASE_TYR"/>
    <property type="match status" value="1"/>
</dbReference>
<dbReference type="EMBL" id="JADNYJ010000106">
    <property type="protein sequence ID" value="KAF8884748.1"/>
    <property type="molecule type" value="Genomic_DNA"/>
</dbReference>
<dbReference type="SUPFAM" id="SSF56112">
    <property type="entry name" value="Protein kinase-like (PK-like)"/>
    <property type="match status" value="1"/>
</dbReference>
<accession>A0A9P5NG79</accession>
<reference evidence="2" key="1">
    <citation type="submission" date="2020-11" db="EMBL/GenBank/DDBJ databases">
        <authorList>
            <consortium name="DOE Joint Genome Institute"/>
            <person name="Ahrendt S."/>
            <person name="Riley R."/>
            <person name="Andreopoulos W."/>
            <person name="LaButti K."/>
            <person name="Pangilinan J."/>
            <person name="Ruiz-duenas F.J."/>
            <person name="Barrasa J.M."/>
            <person name="Sanchez-Garcia M."/>
            <person name="Camarero S."/>
            <person name="Miyauchi S."/>
            <person name="Serrano A."/>
            <person name="Linde D."/>
            <person name="Babiker R."/>
            <person name="Drula E."/>
            <person name="Ayuso-Fernandez I."/>
            <person name="Pacheco R."/>
            <person name="Padilla G."/>
            <person name="Ferreira P."/>
            <person name="Barriuso J."/>
            <person name="Kellner H."/>
            <person name="Castanera R."/>
            <person name="Alfaro M."/>
            <person name="Ramirez L."/>
            <person name="Pisabarro A.G."/>
            <person name="Kuo A."/>
            <person name="Tritt A."/>
            <person name="Lipzen A."/>
            <person name="He G."/>
            <person name="Yan M."/>
            <person name="Ng V."/>
            <person name="Cullen D."/>
            <person name="Martin F."/>
            <person name="Rosso M.-N."/>
            <person name="Henrissat B."/>
            <person name="Hibbett D."/>
            <person name="Martinez A.T."/>
            <person name="Grigoriev I.V."/>
        </authorList>
    </citation>
    <scope>NUCLEOTIDE SEQUENCE</scope>
    <source>
        <strain evidence="2">AH 44721</strain>
    </source>
</reference>
<dbReference type="PANTHER" id="PTHR44167:SF24">
    <property type="entry name" value="SERINE_THREONINE-PROTEIN KINASE CHK2"/>
    <property type="match status" value="1"/>
</dbReference>
<evidence type="ECO:0000313" key="2">
    <source>
        <dbReference type="EMBL" id="KAF8884748.1"/>
    </source>
</evidence>
<dbReference type="InterPro" id="IPR008266">
    <property type="entry name" value="Tyr_kinase_AS"/>
</dbReference>
<dbReference type="AlphaFoldDB" id="A0A9P5NG79"/>
<evidence type="ECO:0000259" key="1">
    <source>
        <dbReference type="PROSITE" id="PS50011"/>
    </source>
</evidence>
<protein>
    <submittedName>
        <fullName evidence="2">Kinase-like domain-containing protein</fullName>
    </submittedName>
</protein>
<dbReference type="InterPro" id="IPR000719">
    <property type="entry name" value="Prot_kinase_dom"/>
</dbReference>
<sequence length="421" mass="49713">MVLIPFDPADVQFQEEDRWEWWDSMRDWFAERGYTLYDYIPKSESKKPNSYWRPSRSCPGPVDFPYPHMASDDDPAGFRNNYGNGRVVFAQDDTGRHLAIKLVKGGSEEIKILKFLKDETCPSSLHSFPCVLPVLDLLSCENHWFAIMPRWSSFTFSPWFPTLYHAVLHMRCLLQALTFLHYHRIFHRDVAHRNILVNMLLAFRDPRSMYRKHFELEEQGKLRYALFDFDRAIMLDEETYGQNPRLPIHIVDRGFYVPPAERLLGHRDFDPFKYDVACLGIYFDRVFGDYIPDAPLLAPLLDSMLTANVEKRFSAAQALAFTEYILENTSPSIPSYKQLPVWRGRYYERDRWKGLPDDFISTWVSHRDDSFSPTIKFQIWLVSVPWVPAWHALYGCRYIYGIFSGIFYRIRCTFRNVLSKI</sequence>
<dbReference type="SMART" id="SM00220">
    <property type="entry name" value="S_TKc"/>
    <property type="match status" value="1"/>
</dbReference>
<proteinExistence type="predicted"/>
<organism evidence="2 3">
    <name type="scientific">Gymnopilus junonius</name>
    <name type="common">Spectacular rustgill mushroom</name>
    <name type="synonym">Gymnopilus spectabilis subsp. junonius</name>
    <dbReference type="NCBI Taxonomy" id="109634"/>
    <lineage>
        <taxon>Eukaryota</taxon>
        <taxon>Fungi</taxon>
        <taxon>Dikarya</taxon>
        <taxon>Basidiomycota</taxon>
        <taxon>Agaricomycotina</taxon>
        <taxon>Agaricomycetes</taxon>
        <taxon>Agaricomycetidae</taxon>
        <taxon>Agaricales</taxon>
        <taxon>Agaricineae</taxon>
        <taxon>Hymenogastraceae</taxon>
        <taxon>Gymnopilus</taxon>
    </lineage>
</organism>
<name>A0A9P5NG79_GYMJU</name>
<dbReference type="Gene3D" id="1.10.510.10">
    <property type="entry name" value="Transferase(Phosphotransferase) domain 1"/>
    <property type="match status" value="1"/>
</dbReference>
<dbReference type="InterPro" id="IPR011009">
    <property type="entry name" value="Kinase-like_dom_sf"/>
</dbReference>
<dbReference type="GO" id="GO:0004674">
    <property type="term" value="F:protein serine/threonine kinase activity"/>
    <property type="evidence" value="ECO:0007669"/>
    <property type="project" value="TreeGrafter"/>
</dbReference>
<keyword evidence="2" id="KW-0418">Kinase</keyword>
<gene>
    <name evidence="2" type="ORF">CPB84DRAFT_1788954</name>
</gene>
<dbReference type="OrthoDB" id="2722301at2759"/>
<dbReference type="GO" id="GO:0044773">
    <property type="term" value="P:mitotic DNA damage checkpoint signaling"/>
    <property type="evidence" value="ECO:0007669"/>
    <property type="project" value="TreeGrafter"/>
</dbReference>
<dbReference type="PROSITE" id="PS50011">
    <property type="entry name" value="PROTEIN_KINASE_DOM"/>
    <property type="match status" value="1"/>
</dbReference>